<organism evidence="8 9">
    <name type="scientific">Paenibacillus etheri</name>
    <dbReference type="NCBI Taxonomy" id="1306852"/>
    <lineage>
        <taxon>Bacteria</taxon>
        <taxon>Bacillati</taxon>
        <taxon>Bacillota</taxon>
        <taxon>Bacilli</taxon>
        <taxon>Bacillales</taxon>
        <taxon>Paenibacillaceae</taxon>
        <taxon>Paenibacillus</taxon>
    </lineage>
</organism>
<keyword evidence="2" id="KW-0678">Repressor</keyword>
<evidence type="ECO:0000256" key="1">
    <source>
        <dbReference type="ARBA" id="ARBA00021390"/>
    </source>
</evidence>
<dbReference type="Gene3D" id="1.10.10.10">
    <property type="entry name" value="Winged helix-like DNA-binding domain superfamily/Winged helix DNA-binding domain"/>
    <property type="match status" value="1"/>
</dbReference>
<dbReference type="GO" id="GO:0003677">
    <property type="term" value="F:DNA binding"/>
    <property type="evidence" value="ECO:0007669"/>
    <property type="project" value="UniProtKB-KW"/>
</dbReference>
<evidence type="ECO:0000256" key="2">
    <source>
        <dbReference type="ARBA" id="ARBA00022491"/>
    </source>
</evidence>
<name>A0A0W1AZS1_9BACL</name>
<evidence type="ECO:0000313" key="9">
    <source>
        <dbReference type="Proteomes" id="UP000054709"/>
    </source>
</evidence>
<dbReference type="EMBL" id="LCZJ02000019">
    <property type="protein sequence ID" value="KTD86839.1"/>
    <property type="molecule type" value="Genomic_DNA"/>
</dbReference>
<dbReference type="InterPro" id="IPR036390">
    <property type="entry name" value="WH_DNA-bd_sf"/>
</dbReference>
<dbReference type="InterPro" id="IPR037171">
    <property type="entry name" value="NagB/RpiA_transferase-like"/>
</dbReference>
<evidence type="ECO:0000256" key="4">
    <source>
        <dbReference type="ARBA" id="ARBA00023125"/>
    </source>
</evidence>
<dbReference type="AlphaFoldDB" id="A0A0W1AZS1"/>
<evidence type="ECO:0000313" key="8">
    <source>
        <dbReference type="EMBL" id="KTD86839.1"/>
    </source>
</evidence>
<dbReference type="PANTHER" id="PTHR30363">
    <property type="entry name" value="HTH-TYPE TRANSCRIPTIONAL REGULATOR SRLR-RELATED"/>
    <property type="match status" value="1"/>
</dbReference>
<dbReference type="Pfam" id="PF08220">
    <property type="entry name" value="HTH_DeoR"/>
    <property type="match status" value="1"/>
</dbReference>
<protein>
    <recommendedName>
        <fullName evidence="1">Lactose phosphotransferase system repressor</fullName>
    </recommendedName>
</protein>
<dbReference type="RefSeq" id="WP_060623727.1">
    <property type="nucleotide sequence ID" value="NZ_LCZJ02000019.1"/>
</dbReference>
<keyword evidence="3" id="KW-0805">Transcription regulation</keyword>
<feature type="domain" description="HTH deoR-type" evidence="7">
    <location>
        <begin position="3"/>
        <end position="58"/>
    </location>
</feature>
<reference evidence="8 9" key="1">
    <citation type="journal article" date="2015" name="Int. Biodeterior. Biodegradation">
        <title>Physiological and genetic screening methods for the isolation of methyl tert-butyl ether-degrading bacteria for bioremediation purposes.</title>
        <authorList>
            <person name="Guisado I.M."/>
            <person name="Purswani J."/>
            <person name="Gonzalez Lopez J."/>
            <person name="Pozo C."/>
        </authorList>
    </citation>
    <scope>NUCLEOTIDE SEQUENCE [LARGE SCALE GENOMIC DNA]</scope>
    <source>
        <strain evidence="8 9">SH7</strain>
    </source>
</reference>
<evidence type="ECO:0000256" key="5">
    <source>
        <dbReference type="ARBA" id="ARBA00023163"/>
    </source>
</evidence>
<dbReference type="InterPro" id="IPR001034">
    <property type="entry name" value="DeoR_HTH"/>
</dbReference>
<comment type="caution">
    <text evidence="8">The sequence shown here is derived from an EMBL/GenBank/DDBJ whole genome shotgun (WGS) entry which is preliminary data.</text>
</comment>
<dbReference type="OrthoDB" id="9798651at2"/>
<dbReference type="InterPro" id="IPR018356">
    <property type="entry name" value="Tscrpt_reg_HTH_DeoR_CS"/>
</dbReference>
<dbReference type="SUPFAM" id="SSF100950">
    <property type="entry name" value="NagB/RpiA/CoA transferase-like"/>
    <property type="match status" value="1"/>
</dbReference>
<sequence length="251" mass="27599">MLKADRQAYILKKVETEGRVVVQELTQELNVTEDTIRKDLQSLSKLGLLKRIHGGAHSLISDMKDFNSRVEFNSQTKADLAKRACTLIENSKVIFIDGGSTNLKVAENIPEHFDGRIITNSPSIALSLCRLSKASITLLGGDLDKKNQVLFGAATLRAIQQIHLDQTFLGVSTLDSKAGITVPSYEESIIKNQLFEQSSMVIAIATKEKLEKISTFFVANVSALDYLITEGTVDNKIVDTYNKLGVNVVTV</sequence>
<dbReference type="Gene3D" id="3.40.50.1360">
    <property type="match status" value="1"/>
</dbReference>
<dbReference type="InterPro" id="IPR036388">
    <property type="entry name" value="WH-like_DNA-bd_sf"/>
</dbReference>
<dbReference type="PROSITE" id="PS51000">
    <property type="entry name" value="HTH_DEOR_2"/>
    <property type="match status" value="1"/>
</dbReference>
<keyword evidence="9" id="KW-1185">Reference proteome</keyword>
<accession>A0A0W1AZS1</accession>
<dbReference type="InterPro" id="IPR014036">
    <property type="entry name" value="DeoR-like_C"/>
</dbReference>
<evidence type="ECO:0000256" key="3">
    <source>
        <dbReference type="ARBA" id="ARBA00023015"/>
    </source>
</evidence>
<dbReference type="PANTHER" id="PTHR30363:SF4">
    <property type="entry name" value="GLYCEROL-3-PHOSPHATE REGULON REPRESSOR"/>
    <property type="match status" value="1"/>
</dbReference>
<keyword evidence="4" id="KW-0238">DNA-binding</keyword>
<comment type="function">
    <text evidence="6">Repressor of the lactose catabolism operon. Galactose-6-phosphate is the inducer.</text>
</comment>
<dbReference type="GO" id="GO:0003700">
    <property type="term" value="F:DNA-binding transcription factor activity"/>
    <property type="evidence" value="ECO:0007669"/>
    <property type="project" value="InterPro"/>
</dbReference>
<dbReference type="SMART" id="SM00420">
    <property type="entry name" value="HTH_DEOR"/>
    <property type="match status" value="1"/>
</dbReference>
<dbReference type="PRINTS" id="PR00037">
    <property type="entry name" value="HTHLACR"/>
</dbReference>
<dbReference type="Pfam" id="PF00455">
    <property type="entry name" value="DeoRC"/>
    <property type="match status" value="1"/>
</dbReference>
<dbReference type="PROSITE" id="PS00894">
    <property type="entry name" value="HTH_DEOR_1"/>
    <property type="match status" value="1"/>
</dbReference>
<keyword evidence="5" id="KW-0804">Transcription</keyword>
<evidence type="ECO:0000256" key="6">
    <source>
        <dbReference type="ARBA" id="ARBA00024937"/>
    </source>
</evidence>
<dbReference type="InterPro" id="IPR050313">
    <property type="entry name" value="Carb_Metab_HTH_regulators"/>
</dbReference>
<dbReference type="SMART" id="SM01134">
    <property type="entry name" value="DeoRC"/>
    <property type="match status" value="1"/>
</dbReference>
<dbReference type="SUPFAM" id="SSF46785">
    <property type="entry name" value="Winged helix' DNA-binding domain"/>
    <property type="match status" value="1"/>
</dbReference>
<dbReference type="Proteomes" id="UP000054709">
    <property type="component" value="Unassembled WGS sequence"/>
</dbReference>
<gene>
    <name evidence="8" type="ORF">UQ64_15535</name>
</gene>
<proteinExistence type="predicted"/>
<evidence type="ECO:0000259" key="7">
    <source>
        <dbReference type="PROSITE" id="PS51000"/>
    </source>
</evidence>